<accession>A0A3M8CZD9</accession>
<dbReference type="GO" id="GO:0016042">
    <property type="term" value="P:lipid catabolic process"/>
    <property type="evidence" value="ECO:0007669"/>
    <property type="project" value="UniProtKB-UniRule"/>
</dbReference>
<dbReference type="PROSITE" id="PS51635">
    <property type="entry name" value="PNPLA"/>
    <property type="match status" value="1"/>
</dbReference>
<dbReference type="Pfam" id="PF01734">
    <property type="entry name" value="Patatin"/>
    <property type="match status" value="1"/>
</dbReference>
<dbReference type="SUPFAM" id="SSF52151">
    <property type="entry name" value="FabD/lysophospholipase-like"/>
    <property type="match status" value="1"/>
</dbReference>
<comment type="caution">
    <text evidence="2">Lacks conserved residue(s) required for the propagation of feature annotation.</text>
</comment>
<feature type="active site" description="Nucleophile" evidence="2">
    <location>
        <position position="38"/>
    </location>
</feature>
<dbReference type="InterPro" id="IPR016035">
    <property type="entry name" value="Acyl_Trfase/lysoPLipase"/>
</dbReference>
<dbReference type="PANTHER" id="PTHR46394:SF1">
    <property type="entry name" value="PNPLA DOMAIN-CONTAINING PROTEIN"/>
    <property type="match status" value="1"/>
</dbReference>
<dbReference type="InterPro" id="IPR002641">
    <property type="entry name" value="PNPLA_dom"/>
</dbReference>
<keyword evidence="1 2" id="KW-0443">Lipid metabolism</keyword>
<dbReference type="PANTHER" id="PTHR46394">
    <property type="entry name" value="ANNEXIN"/>
    <property type="match status" value="1"/>
</dbReference>
<keyword evidence="5" id="KW-1185">Reference proteome</keyword>
<evidence type="ECO:0000256" key="1">
    <source>
        <dbReference type="ARBA" id="ARBA00023098"/>
    </source>
</evidence>
<keyword evidence="2" id="KW-0378">Hydrolase</keyword>
<protein>
    <submittedName>
        <fullName evidence="4">Phospholipase</fullName>
    </submittedName>
</protein>
<dbReference type="Gene3D" id="3.40.1090.10">
    <property type="entry name" value="Cytosolic phospholipase A2 catalytic domain"/>
    <property type="match status" value="2"/>
</dbReference>
<dbReference type="RefSeq" id="WP_122920846.1">
    <property type="nucleotide sequence ID" value="NZ_RHHQ01000023.1"/>
</dbReference>
<feature type="short sequence motif" description="GXSXG" evidence="2">
    <location>
        <begin position="36"/>
        <end position="40"/>
    </location>
</feature>
<dbReference type="CDD" id="cd07207">
    <property type="entry name" value="Pat_ExoU_VipD_like"/>
    <property type="match status" value="1"/>
</dbReference>
<feature type="short sequence motif" description="DGA/G" evidence="2">
    <location>
        <begin position="183"/>
        <end position="185"/>
    </location>
</feature>
<evidence type="ECO:0000256" key="2">
    <source>
        <dbReference type="PROSITE-ProRule" id="PRU01161"/>
    </source>
</evidence>
<keyword evidence="2" id="KW-0442">Lipid degradation</keyword>
<dbReference type="OrthoDB" id="9770965at2"/>
<feature type="active site" description="Proton acceptor" evidence="2">
    <location>
        <position position="183"/>
    </location>
</feature>
<dbReference type="GO" id="GO:0016787">
    <property type="term" value="F:hydrolase activity"/>
    <property type="evidence" value="ECO:0007669"/>
    <property type="project" value="UniProtKB-UniRule"/>
</dbReference>
<dbReference type="EMBL" id="RHHQ01000023">
    <property type="protein sequence ID" value="RNB81164.1"/>
    <property type="molecule type" value="Genomic_DNA"/>
</dbReference>
<dbReference type="AlphaFoldDB" id="A0A3M8CZD9"/>
<dbReference type="Proteomes" id="UP000271031">
    <property type="component" value="Unassembled WGS sequence"/>
</dbReference>
<name>A0A3M8CZD9_9BACL</name>
<evidence type="ECO:0000313" key="5">
    <source>
        <dbReference type="Proteomes" id="UP000271031"/>
    </source>
</evidence>
<sequence length="304" mass="33692">MKADGVFEGGGIKAIGFLGAIAEMEARGYSWEKLAGTSAGSVVAALLAAGYRSEEMVPIFFKLNYLMLVARRGLAKIPVVGAGLQLLLAKGLHPSSRIEAFIGQLLKQKGIQSFGDLPRDKLRIVASDVTSGKMLMFPDDIAQFGIDPQTMPIAKAVRMSCSIPYYFEPVKLTAEGVTHYVVDGGLLSNYPIWLFDVPGTPRWPTFGFRFGDEQSLADPQSIRGLISYTKAVVTTMLDAQDQVYVKRPDAVRTIFIPTFKIKATQFHISQEQKEMLYESGKAATKAFFLTWDFEEYCKQYRNNQ</sequence>
<comment type="caution">
    <text evidence="4">The sequence shown here is derived from an EMBL/GenBank/DDBJ whole genome shotgun (WGS) entry which is preliminary data.</text>
</comment>
<organism evidence="4 5">
    <name type="scientific">Brevibacillus fluminis</name>
    <dbReference type="NCBI Taxonomy" id="511487"/>
    <lineage>
        <taxon>Bacteria</taxon>
        <taxon>Bacillati</taxon>
        <taxon>Bacillota</taxon>
        <taxon>Bacilli</taxon>
        <taxon>Bacillales</taxon>
        <taxon>Paenibacillaceae</taxon>
        <taxon>Brevibacillus</taxon>
    </lineage>
</organism>
<dbReference type="InterPro" id="IPR052580">
    <property type="entry name" value="Lipid_Hydrolase"/>
</dbReference>
<gene>
    <name evidence="4" type="ORF">EDM56_25925</name>
</gene>
<feature type="domain" description="PNPLA" evidence="3">
    <location>
        <begin position="5"/>
        <end position="196"/>
    </location>
</feature>
<evidence type="ECO:0000313" key="4">
    <source>
        <dbReference type="EMBL" id="RNB81164.1"/>
    </source>
</evidence>
<evidence type="ECO:0000259" key="3">
    <source>
        <dbReference type="PROSITE" id="PS51635"/>
    </source>
</evidence>
<proteinExistence type="predicted"/>
<reference evidence="4 5" key="1">
    <citation type="submission" date="2018-10" db="EMBL/GenBank/DDBJ databases">
        <title>Phylogenomics of Brevibacillus.</title>
        <authorList>
            <person name="Dunlap C."/>
        </authorList>
    </citation>
    <scope>NUCLEOTIDE SEQUENCE [LARGE SCALE GENOMIC DNA]</scope>
    <source>
        <strain evidence="4 5">JCM 15716</strain>
    </source>
</reference>